<feature type="chain" id="PRO_5015110619" evidence="1">
    <location>
        <begin position="27"/>
        <end position="489"/>
    </location>
</feature>
<dbReference type="PANTHER" id="PTHR46825">
    <property type="entry name" value="D-ALANYL-D-ALANINE-CARBOXYPEPTIDASE/ENDOPEPTIDASE AMPH"/>
    <property type="match status" value="1"/>
</dbReference>
<dbReference type="InterPro" id="IPR012338">
    <property type="entry name" value="Beta-lactam/transpept-like"/>
</dbReference>
<accession>A0A2P8HDD7</accession>
<evidence type="ECO:0000259" key="2">
    <source>
        <dbReference type="Pfam" id="PF00144"/>
    </source>
</evidence>
<dbReference type="SUPFAM" id="SSF56601">
    <property type="entry name" value="beta-lactamase/transpeptidase-like"/>
    <property type="match status" value="1"/>
</dbReference>
<dbReference type="Gene3D" id="3.40.710.10">
    <property type="entry name" value="DD-peptidase/beta-lactamase superfamily"/>
    <property type="match status" value="1"/>
</dbReference>
<dbReference type="PANTHER" id="PTHR46825:SF12">
    <property type="entry name" value="PENICILLIN-BINDING PROTEIN 4"/>
    <property type="match status" value="1"/>
</dbReference>
<feature type="signal peptide" evidence="1">
    <location>
        <begin position="1"/>
        <end position="26"/>
    </location>
</feature>
<dbReference type="EMBL" id="PYAW01000006">
    <property type="protein sequence ID" value="PSL44243.1"/>
    <property type="molecule type" value="Genomic_DNA"/>
</dbReference>
<reference evidence="3 4" key="1">
    <citation type="submission" date="2018-03" db="EMBL/GenBank/DDBJ databases">
        <title>Genomic Encyclopedia of Archaeal and Bacterial Type Strains, Phase II (KMG-II): from individual species to whole genera.</title>
        <authorList>
            <person name="Goeker M."/>
        </authorList>
    </citation>
    <scope>NUCLEOTIDE SEQUENCE [LARGE SCALE GENOMIC DNA]</scope>
    <source>
        <strain evidence="3 4">DSM 24859</strain>
    </source>
</reference>
<sequence>MTLKTFPFILSALLFFQNSISSKLFAQTESPISKELEDKIKQVENNLVPWVKDQDSLKFSIKDRMAKYNINGLSIVVIKNYKIEWAKGYGWANVEKKQPVTTKTLFQAGSISKSLNGVGILKLVQDKKLDLNVDINNYLITWKFPYDSLSKNKKITIANLLSHTAGLSVHGYGGYMKDENIPSIYDILDGRKPANSEAVHSIYEPGKISEYSGGGITISQLILTDITRKKYEDYMWSQVLKPMGMTQSFFNQPPPESKKNLLASGYLSDGKEMVEGNYNIYPEKAAAGLWTNPTDLGKYVIETQLSLKGKSNKVLSQEITKLRLTPYIDHESGLGVFIKQKGDEKYFTHSGGTKGFICEYIGSFENGNGVVVMTNSGNPGISTEIINSVSIVYEWTGFYNPTIKKTISLSDAVMQKYIGEYMWHGKSVSILKEQNELWLNAPVKSKLYFTSDYDFYINEKEMDYKFIEDSNGFVNGFNDTNNIKVEKIK</sequence>
<organism evidence="3 4">
    <name type="scientific">Chitinophaga niastensis</name>
    <dbReference type="NCBI Taxonomy" id="536980"/>
    <lineage>
        <taxon>Bacteria</taxon>
        <taxon>Pseudomonadati</taxon>
        <taxon>Bacteroidota</taxon>
        <taxon>Chitinophagia</taxon>
        <taxon>Chitinophagales</taxon>
        <taxon>Chitinophagaceae</taxon>
        <taxon>Chitinophaga</taxon>
    </lineage>
</organism>
<keyword evidence="4" id="KW-1185">Reference proteome</keyword>
<proteinExistence type="predicted"/>
<dbReference type="Pfam" id="PF00144">
    <property type="entry name" value="Beta-lactamase"/>
    <property type="match status" value="1"/>
</dbReference>
<keyword evidence="1" id="KW-0732">Signal</keyword>
<dbReference type="OrthoDB" id="9797709at2"/>
<dbReference type="RefSeq" id="WP_106530532.1">
    <property type="nucleotide sequence ID" value="NZ_PYAW01000006.1"/>
</dbReference>
<gene>
    <name evidence="3" type="ORF">CLV51_106109</name>
</gene>
<protein>
    <submittedName>
        <fullName evidence="3">CubicO group peptidase (Beta-lactamase class C family)</fullName>
    </submittedName>
</protein>
<feature type="domain" description="Beta-lactamase-related" evidence="2">
    <location>
        <begin position="61"/>
        <end position="379"/>
    </location>
</feature>
<evidence type="ECO:0000313" key="3">
    <source>
        <dbReference type="EMBL" id="PSL44243.1"/>
    </source>
</evidence>
<evidence type="ECO:0000256" key="1">
    <source>
        <dbReference type="SAM" id="SignalP"/>
    </source>
</evidence>
<comment type="caution">
    <text evidence="3">The sequence shown here is derived from an EMBL/GenBank/DDBJ whole genome shotgun (WGS) entry which is preliminary data.</text>
</comment>
<dbReference type="InterPro" id="IPR001466">
    <property type="entry name" value="Beta-lactam-related"/>
</dbReference>
<dbReference type="AlphaFoldDB" id="A0A2P8HDD7"/>
<dbReference type="InterPro" id="IPR050491">
    <property type="entry name" value="AmpC-like"/>
</dbReference>
<evidence type="ECO:0000313" key="4">
    <source>
        <dbReference type="Proteomes" id="UP000240971"/>
    </source>
</evidence>
<dbReference type="Proteomes" id="UP000240971">
    <property type="component" value="Unassembled WGS sequence"/>
</dbReference>
<name>A0A2P8HDD7_CHINA</name>